<dbReference type="PROSITE" id="PS51525">
    <property type="entry name" value="NET"/>
    <property type="match status" value="1"/>
</dbReference>
<gene>
    <name evidence="8" type="ORF">RchiOBHm_Chr5g0022091</name>
</gene>
<name>A0A2P6Q7P4_ROSCH</name>
<dbReference type="OrthoDB" id="21449at2759"/>
<keyword evidence="2 4" id="KW-0103">Bromodomain</keyword>
<dbReference type="PROSITE" id="PS50014">
    <property type="entry name" value="BROMODOMAIN_2"/>
    <property type="match status" value="1"/>
</dbReference>
<dbReference type="InterPro" id="IPR018359">
    <property type="entry name" value="Bromodomain_CS"/>
</dbReference>
<dbReference type="InterPro" id="IPR038336">
    <property type="entry name" value="NET_sf"/>
</dbReference>
<evidence type="ECO:0000256" key="2">
    <source>
        <dbReference type="ARBA" id="ARBA00023117"/>
    </source>
</evidence>
<keyword evidence="9" id="KW-1185">Reference proteome</keyword>
<evidence type="ECO:0000313" key="9">
    <source>
        <dbReference type="Proteomes" id="UP000238479"/>
    </source>
</evidence>
<feature type="domain" description="Bromo" evidence="6">
    <location>
        <begin position="103"/>
        <end position="175"/>
    </location>
</feature>
<evidence type="ECO:0000313" key="8">
    <source>
        <dbReference type="EMBL" id="PRQ30208.1"/>
    </source>
</evidence>
<evidence type="ECO:0000256" key="3">
    <source>
        <dbReference type="ARBA" id="ARBA00023163"/>
    </source>
</evidence>
<dbReference type="OMA" id="REVKYAN"/>
<dbReference type="Gene3D" id="1.20.1270.220">
    <property type="match status" value="1"/>
</dbReference>
<dbReference type="Pfam" id="PF17035">
    <property type="entry name" value="BET"/>
    <property type="match status" value="1"/>
</dbReference>
<evidence type="ECO:0000259" key="7">
    <source>
        <dbReference type="PROSITE" id="PS51525"/>
    </source>
</evidence>
<dbReference type="PRINTS" id="PR00503">
    <property type="entry name" value="BROMODOMAIN"/>
</dbReference>
<protein>
    <submittedName>
        <fullName evidence="8">Putative chromatin remodeler Bromodomain family</fullName>
    </submittedName>
</protein>
<evidence type="ECO:0000259" key="6">
    <source>
        <dbReference type="PROSITE" id="PS50014"/>
    </source>
</evidence>
<dbReference type="InterPro" id="IPR001487">
    <property type="entry name" value="Bromodomain"/>
</dbReference>
<organism evidence="8 9">
    <name type="scientific">Rosa chinensis</name>
    <name type="common">China rose</name>
    <dbReference type="NCBI Taxonomy" id="74649"/>
    <lineage>
        <taxon>Eukaryota</taxon>
        <taxon>Viridiplantae</taxon>
        <taxon>Streptophyta</taxon>
        <taxon>Embryophyta</taxon>
        <taxon>Tracheophyta</taxon>
        <taxon>Spermatophyta</taxon>
        <taxon>Magnoliopsida</taxon>
        <taxon>eudicotyledons</taxon>
        <taxon>Gunneridae</taxon>
        <taxon>Pentapetalae</taxon>
        <taxon>rosids</taxon>
        <taxon>fabids</taxon>
        <taxon>Rosales</taxon>
        <taxon>Rosaceae</taxon>
        <taxon>Rosoideae</taxon>
        <taxon>Rosoideae incertae sedis</taxon>
        <taxon>Rosa</taxon>
    </lineage>
</organism>
<accession>A0A2P6Q7P4</accession>
<proteinExistence type="predicted"/>
<dbReference type="Proteomes" id="UP000238479">
    <property type="component" value="Chromosome 5"/>
</dbReference>
<keyword evidence="3" id="KW-0804">Transcription</keyword>
<dbReference type="Gene3D" id="1.20.920.10">
    <property type="entry name" value="Bromodomain-like"/>
    <property type="match status" value="1"/>
</dbReference>
<dbReference type="SUPFAM" id="SSF47370">
    <property type="entry name" value="Bromodomain"/>
    <property type="match status" value="1"/>
</dbReference>
<evidence type="ECO:0000256" key="1">
    <source>
        <dbReference type="ARBA" id="ARBA00023015"/>
    </source>
</evidence>
<dbReference type="STRING" id="74649.A0A2P6Q7P4"/>
<dbReference type="Pfam" id="PF00439">
    <property type="entry name" value="Bromodomain"/>
    <property type="match status" value="1"/>
</dbReference>
<dbReference type="InterPro" id="IPR036427">
    <property type="entry name" value="Bromodomain-like_sf"/>
</dbReference>
<reference evidence="8 9" key="1">
    <citation type="journal article" date="2018" name="Nat. Genet.">
        <title>The Rosa genome provides new insights in the design of modern roses.</title>
        <authorList>
            <person name="Bendahmane M."/>
        </authorList>
    </citation>
    <scope>NUCLEOTIDE SEQUENCE [LARGE SCALE GENOMIC DNA]</scope>
    <source>
        <strain evidence="9">cv. Old Blush</strain>
    </source>
</reference>
<evidence type="ECO:0000256" key="4">
    <source>
        <dbReference type="PROSITE-ProRule" id="PRU00035"/>
    </source>
</evidence>
<dbReference type="EMBL" id="PDCK01000043">
    <property type="protein sequence ID" value="PRQ30208.1"/>
    <property type="molecule type" value="Genomic_DNA"/>
</dbReference>
<dbReference type="Gramene" id="PRQ30208">
    <property type="protein sequence ID" value="PRQ30208"/>
    <property type="gene ID" value="RchiOBHm_Chr5g0022091"/>
</dbReference>
<dbReference type="AlphaFoldDB" id="A0A2P6Q7P4"/>
<evidence type="ECO:0000256" key="5">
    <source>
        <dbReference type="SAM" id="MobiDB-lite"/>
    </source>
</evidence>
<comment type="caution">
    <text evidence="8">The sequence shown here is derived from an EMBL/GenBank/DDBJ whole genome shotgun (WGS) entry which is preliminary data.</text>
</comment>
<dbReference type="InterPro" id="IPR027353">
    <property type="entry name" value="NET_dom"/>
</dbReference>
<dbReference type="PROSITE" id="PS00633">
    <property type="entry name" value="BROMODOMAIN_1"/>
    <property type="match status" value="1"/>
</dbReference>
<feature type="domain" description="NET" evidence="7">
    <location>
        <begin position="244"/>
        <end position="325"/>
    </location>
</feature>
<dbReference type="SMART" id="SM00297">
    <property type="entry name" value="BROMO"/>
    <property type="match status" value="1"/>
</dbReference>
<dbReference type="PANTHER" id="PTHR45926">
    <property type="entry name" value="OSJNBA0053K19.4 PROTEIN"/>
    <property type="match status" value="1"/>
</dbReference>
<sequence length="364" mass="41564">MEPMSSSNPDSRSVGAAEVEGFRDSVNEISAKVNTLEKRVNEVEHYYLRKGSLQPTTSREKDRDKHFNTIKKQQQDAARREAAAAKRMRDLLNKFSAIFKQITQHKWSWPFMSPVDVESLGLHDYYQVIEKPMDLGTVQSKMETGGYKSVREIYADVRLVFKNAIKYNDDKDDVHVMAQTLLEKLEEKWLQLLPKVVEEEKRQADEEAQAQVDMKHAEEVAYASMAKDLSSELFEIDKYLKDLKKVVVQKCRKMSFDDKRRLGTALTQLSPEDLSKALDIVAQDNPEFQATAQEVDLDIDTQSDYTLWRLKVFVKDALKVKAQVAAQIPEAMGGNKVATSKRNREPSDAVAKPAVKRTKKISTM</sequence>
<feature type="compositionally biased region" description="Basic residues" evidence="5">
    <location>
        <begin position="354"/>
        <end position="364"/>
    </location>
</feature>
<feature type="region of interest" description="Disordered" evidence="5">
    <location>
        <begin position="334"/>
        <end position="364"/>
    </location>
</feature>
<keyword evidence="1" id="KW-0805">Transcription regulation</keyword>